<sequence length="439" mass="52690">MLWENRKILFQILRESLLLRDFFTASQIINSIFEFFQDDFVFQIIFPSVFYLLNKTDNPEIVEQIPDLFQLLIRNLKINKRFRILLEYSLYSILKDDFDFVEKILLEYKLIRKFEEHFQYGFIGLIKYEEWEKSKSKVSSESARMNLSLALPDLPHEAFALYLGNLLIHENRYHEAFVYINRFRLTKKNDPNPEKILSSFIQKTEKLINEGSDVLEESLMNKEDQIKLHENIFAKDPTSNDSFAFLLQKYEENEENQKYLELILDRLDYFNDDKNLWKLLVYFLEIEHTKIIDYIRKKKNQNQNSNSDNENDEDEKNKVGFIENNINQKIFYYDLEKSPKPLYFLSSLISNVFSSRIEWWPTLHFSSHSLKIDSTKIILLKSKCSFLLFGTRNHEQYSTQKNQYLNDSISLFIKKKNRHALKKLQSSRIPLNFIKIQLS</sequence>
<proteinExistence type="predicted"/>
<dbReference type="GO" id="GO:0006360">
    <property type="term" value="P:transcription by RNA polymerase I"/>
    <property type="evidence" value="ECO:0007669"/>
    <property type="project" value="InterPro"/>
</dbReference>
<comment type="caution">
    <text evidence="1">The sequence shown here is derived from an EMBL/GenBank/DDBJ whole genome shotgun (WGS) entry which is preliminary data.</text>
</comment>
<dbReference type="EMBL" id="JAPDFW010000073">
    <property type="protein sequence ID" value="KAJ5073705.1"/>
    <property type="molecule type" value="Genomic_DNA"/>
</dbReference>
<dbReference type="GO" id="GO:0000120">
    <property type="term" value="C:RNA polymerase I transcription regulator complex"/>
    <property type="evidence" value="ECO:0007669"/>
    <property type="project" value="InterPro"/>
</dbReference>
<dbReference type="Proteomes" id="UP001149090">
    <property type="component" value="Unassembled WGS sequence"/>
</dbReference>
<reference evidence="1" key="1">
    <citation type="submission" date="2022-10" db="EMBL/GenBank/DDBJ databases">
        <title>Novel sulphate-reducing endosymbionts in the free-living metamonad Anaeramoeba.</title>
        <authorList>
            <person name="Jerlstrom-Hultqvist J."/>
            <person name="Cepicka I."/>
            <person name="Gallot-Lavallee L."/>
            <person name="Salas-Leiva D."/>
            <person name="Curtis B.A."/>
            <person name="Zahonova K."/>
            <person name="Pipaliya S."/>
            <person name="Dacks J."/>
            <person name="Roger A.J."/>
        </authorList>
    </citation>
    <scope>NUCLEOTIDE SEQUENCE</scope>
    <source>
        <strain evidence="1">BMAN</strain>
    </source>
</reference>
<keyword evidence="2" id="KW-1185">Reference proteome</keyword>
<evidence type="ECO:0000313" key="2">
    <source>
        <dbReference type="Proteomes" id="UP001149090"/>
    </source>
</evidence>
<protein>
    <submittedName>
        <fullName evidence="1">Tata box-binding protein associated factor RNA polymerase i subunit a</fullName>
    </submittedName>
</protein>
<dbReference type="Pfam" id="PF14929">
    <property type="entry name" value="TAF1_subA"/>
    <property type="match status" value="1"/>
</dbReference>
<accession>A0A9Q0LJM0</accession>
<evidence type="ECO:0000313" key="1">
    <source>
        <dbReference type="EMBL" id="KAJ5073705.1"/>
    </source>
</evidence>
<gene>
    <name evidence="1" type="ORF">M0811_08542</name>
</gene>
<organism evidence="1 2">
    <name type="scientific">Anaeramoeba ignava</name>
    <name type="common">Anaerobic marine amoeba</name>
    <dbReference type="NCBI Taxonomy" id="1746090"/>
    <lineage>
        <taxon>Eukaryota</taxon>
        <taxon>Metamonada</taxon>
        <taxon>Anaeramoebidae</taxon>
        <taxon>Anaeramoeba</taxon>
    </lineage>
</organism>
<dbReference type="AlphaFoldDB" id="A0A9Q0LJM0"/>
<name>A0A9Q0LJM0_ANAIG</name>
<dbReference type="InterPro" id="IPR039495">
    <property type="entry name" value="TAF1A"/>
</dbReference>